<dbReference type="Gene3D" id="1.10.40.50">
    <property type="entry name" value="Probable gtpase engc, domain 3"/>
    <property type="match status" value="1"/>
</dbReference>
<dbReference type="EC" id="3.6.1.-" evidence="11"/>
<accession>A0A6I4MNW7</accession>
<feature type="binding site" evidence="11">
    <location>
        <begin position="919"/>
        <end position="927"/>
    </location>
    <ligand>
        <name>GTP</name>
        <dbReference type="ChEBI" id="CHEBI:37565"/>
    </ligand>
</feature>
<dbReference type="InterPro" id="IPR027417">
    <property type="entry name" value="P-loop_NTPase"/>
</dbReference>
<dbReference type="PANTHER" id="PTHR32120">
    <property type="entry name" value="SMALL RIBOSOMAL SUBUNIT BIOGENESIS GTPASE RSGA"/>
    <property type="match status" value="1"/>
</dbReference>
<keyword evidence="2 11" id="KW-0690">Ribosome biogenesis</keyword>
<feature type="binding site" evidence="11">
    <location>
        <position position="1005"/>
    </location>
    <ligand>
        <name>Zn(2+)</name>
        <dbReference type="ChEBI" id="CHEBI:29105"/>
    </ligand>
</feature>
<keyword evidence="10 11" id="KW-0342">GTP-binding</keyword>
<evidence type="ECO:0000256" key="11">
    <source>
        <dbReference type="HAMAP-Rule" id="MF_01820"/>
    </source>
</evidence>
<keyword evidence="4 11" id="KW-0699">rRNA-binding</keyword>
<dbReference type="AlphaFoldDB" id="A0A6I4MNW7"/>
<dbReference type="PROSITE" id="PS51721">
    <property type="entry name" value="G_CP"/>
    <property type="match status" value="1"/>
</dbReference>
<dbReference type="CDD" id="cd01854">
    <property type="entry name" value="YjeQ_EngC"/>
    <property type="match status" value="1"/>
</dbReference>
<feature type="region of interest" description="Disordered" evidence="12">
    <location>
        <begin position="384"/>
        <end position="471"/>
    </location>
</feature>
<comment type="similarity">
    <text evidence="11">Belongs to the TRAFAC class YlqF/YawG GTPase family. RsgA subfamily.</text>
</comment>
<organism evidence="15 16">
    <name type="scientific">Actinomadura physcomitrii</name>
    <dbReference type="NCBI Taxonomy" id="2650748"/>
    <lineage>
        <taxon>Bacteria</taxon>
        <taxon>Bacillati</taxon>
        <taxon>Actinomycetota</taxon>
        <taxon>Actinomycetes</taxon>
        <taxon>Streptosporangiales</taxon>
        <taxon>Thermomonosporaceae</taxon>
        <taxon>Actinomadura</taxon>
    </lineage>
</organism>
<dbReference type="PANTHER" id="PTHR32120:SF10">
    <property type="entry name" value="SMALL RIBOSOMAL SUBUNIT BIOGENESIS GTPASE RSGA"/>
    <property type="match status" value="1"/>
</dbReference>
<dbReference type="NCBIfam" id="TIGR00157">
    <property type="entry name" value="ribosome small subunit-dependent GTPase A"/>
    <property type="match status" value="1"/>
</dbReference>
<comment type="subcellular location">
    <subcellularLocation>
        <location evidence="11">Cytoplasm</location>
    </subcellularLocation>
</comment>
<evidence type="ECO:0000256" key="9">
    <source>
        <dbReference type="ARBA" id="ARBA00023125"/>
    </source>
</evidence>
<evidence type="ECO:0000256" key="4">
    <source>
        <dbReference type="ARBA" id="ARBA00022730"/>
    </source>
</evidence>
<name>A0A6I4MNW7_9ACTN</name>
<sequence length="1076" mass="108335">MNLSASFLRGTPVVQGREESLTSPAARRRRWSGHRRPLVDRGIANLATTSDGDNHSGRRLDRYRRWQARKKAEIQAARTRSAEQLLKKRARRESRHAMHVNHRISKTVVAVAQRTERGIALEQLQGIRERVTVRRDQRARLSSWPFHQLGAFIAYKARRAGPFRDRANKLVPQGRVVDEVLSAASAGRCGAGVVGRVGPGVAARLGGDGLGAHGTGTGFGAGGAGGGADGGGAGRGAGRGDPGGAGHVHHDVAGDVQDHVAQHVLHRDLQGLAEQVGHDGLDRGGRGLRGGADGQVAGGAGERAARGGGQQPARRAGGAARAGALGEVAARLGGGAGDRGELGGDRGELGGAAGALAQRGGQVPGGLAGGLADDAADDVAAGHERGVDGRVGDGVDRGVHDGAGGGLHGGRGRGAGHGGGHGAARHVQRGGGGGPGEGAAGGQAARGDRHGVLGGLLGEGHRGGGGLERGRGGGVGLGGGAGLAHGLFRGGRGGLDGGVAGGVLHGPHHRGAGHLLDDAGRGEGRGVAGGVPDGFAGGGGQAGGAAGDGREPVPQLFEPLGGGPVGAFGEAPLLRARAEPVPLGPVPLLGRAVPVRFRFVRPPVPPVPFVHGHVPHHAPPPQITILSVYPFHSPSPAEPGARGRGRGLLKAWPGRGAGGAGGGRNRKGGEVAWPSLRSLLRAAARSSSFPGPPADPGPSRPARSPGPLHAKGSIPLSSFDGSSPLSAYGWDETLNELFLAHRAAGLVPARVAAVDRGLCDVVTESGPGRASAGPLASPGDPAAAPCTGDWAALRPDGPGGRPVLAALLPRRTAIVRSSAARDSRGQVLAANVDTVAVAVPLVPDPDLGRLERLLALAWESGARPVVVLTKADRAASPAGAQADVAAAAPGVEVVACSAATGDGVDAVAAVLSGTVVLVGPSGAGKSTLGNALLGTGALATGEVRASDGKGRHTTVRREMLPLPGGGVLIDTPGLRGVGLFDAGGGLRRAFADIEELAAGCRFGDCAHRTEPGCAVLAAVAGGSLARRRLDSYRKLQRENAWIASRTDARLRAEQRDKWKAVSRWQRRMYKERGRDR</sequence>
<evidence type="ECO:0000256" key="1">
    <source>
        <dbReference type="ARBA" id="ARBA00022490"/>
    </source>
</evidence>
<feature type="binding site" evidence="11">
    <location>
        <position position="1000"/>
    </location>
    <ligand>
        <name>Zn(2+)</name>
        <dbReference type="ChEBI" id="CHEBI:29105"/>
    </ligand>
</feature>
<evidence type="ECO:0000256" key="8">
    <source>
        <dbReference type="ARBA" id="ARBA00022884"/>
    </source>
</evidence>
<protein>
    <recommendedName>
        <fullName evidence="11">Small ribosomal subunit biogenesis GTPase RsgA</fullName>
        <ecNumber evidence="11">3.6.1.-</ecNumber>
    </recommendedName>
</protein>
<feature type="region of interest" description="Disordered" evidence="12">
    <location>
        <begin position="1"/>
        <end position="34"/>
    </location>
</feature>
<feature type="region of interest" description="Disordered" evidence="12">
    <location>
        <begin position="230"/>
        <end position="250"/>
    </location>
</feature>
<feature type="binding site" evidence="11">
    <location>
        <position position="1013"/>
    </location>
    <ligand>
        <name>Zn(2+)</name>
        <dbReference type="ChEBI" id="CHEBI:29105"/>
    </ligand>
</feature>
<dbReference type="GO" id="GO:0003924">
    <property type="term" value="F:GTPase activity"/>
    <property type="evidence" value="ECO:0007669"/>
    <property type="project" value="UniProtKB-UniRule"/>
</dbReference>
<evidence type="ECO:0000256" key="12">
    <source>
        <dbReference type="SAM" id="MobiDB-lite"/>
    </source>
</evidence>
<dbReference type="GO" id="GO:0042274">
    <property type="term" value="P:ribosomal small subunit biogenesis"/>
    <property type="evidence" value="ECO:0007669"/>
    <property type="project" value="UniProtKB-UniRule"/>
</dbReference>
<dbReference type="GO" id="GO:0046872">
    <property type="term" value="F:metal ion binding"/>
    <property type="evidence" value="ECO:0007669"/>
    <property type="project" value="UniProtKB-KW"/>
</dbReference>
<comment type="cofactor">
    <cofactor evidence="11">
        <name>Zn(2+)</name>
        <dbReference type="ChEBI" id="CHEBI:29105"/>
    </cofactor>
    <text evidence="11">Binds 1 zinc ion per subunit.</text>
</comment>
<evidence type="ECO:0000256" key="6">
    <source>
        <dbReference type="ARBA" id="ARBA00022801"/>
    </source>
</evidence>
<evidence type="ECO:0000313" key="15">
    <source>
        <dbReference type="EMBL" id="MWA06680.1"/>
    </source>
</evidence>
<comment type="function">
    <text evidence="11">One of several proteins that assist in the late maturation steps of the functional core of the 30S ribosomal subunit. Helps release RbfA from mature subunits. May play a role in the assembly of ribosomal proteins into the subunit. Circularly permuted GTPase that catalyzes slow GTP hydrolysis, GTPase activity is stimulated by the 30S ribosomal subunit.</text>
</comment>
<feature type="binding site" evidence="11">
    <location>
        <position position="1007"/>
    </location>
    <ligand>
        <name>Zn(2+)</name>
        <dbReference type="ChEBI" id="CHEBI:29105"/>
    </ligand>
</feature>
<feature type="compositionally biased region" description="Gly residues" evidence="12">
    <location>
        <begin position="401"/>
        <end position="422"/>
    </location>
</feature>
<feature type="region of interest" description="Disordered" evidence="12">
    <location>
        <begin position="684"/>
        <end position="716"/>
    </location>
</feature>
<reference evidence="15" key="1">
    <citation type="submission" date="2019-12" db="EMBL/GenBank/DDBJ databases">
        <title>Actinomadura physcomitrii sp. nov., a novel actinomycete isolated from moss [Physcomitrium sphaericum (Ludw) Fuernr].</title>
        <authorList>
            <person name="Zhuang X."/>
        </authorList>
    </citation>
    <scope>NUCLEOTIDE SEQUENCE [LARGE SCALE GENOMIC DNA]</scope>
    <source>
        <strain evidence="15">LD22</strain>
    </source>
</reference>
<comment type="subunit">
    <text evidence="11">Monomer. Associates with 30S ribosomal subunit, binds 16S rRNA.</text>
</comment>
<evidence type="ECO:0000256" key="3">
    <source>
        <dbReference type="ARBA" id="ARBA00022723"/>
    </source>
</evidence>
<keyword evidence="16" id="KW-1185">Reference proteome</keyword>
<dbReference type="GO" id="GO:0003677">
    <property type="term" value="F:DNA binding"/>
    <property type="evidence" value="ECO:0007669"/>
    <property type="project" value="UniProtKB-KW"/>
</dbReference>
<gene>
    <name evidence="11 15" type="primary">rsgA</name>
    <name evidence="15" type="ORF">F8568_041310</name>
</gene>
<evidence type="ECO:0000259" key="13">
    <source>
        <dbReference type="PROSITE" id="PS50936"/>
    </source>
</evidence>
<keyword evidence="7 11" id="KW-0862">Zinc</keyword>
<dbReference type="InterPro" id="IPR030378">
    <property type="entry name" value="G_CP_dom"/>
</dbReference>
<feature type="binding site" evidence="11">
    <location>
        <begin position="869"/>
        <end position="872"/>
    </location>
    <ligand>
        <name>GTP</name>
        <dbReference type="ChEBI" id="CHEBI:37565"/>
    </ligand>
</feature>
<feature type="domain" description="CP-type G" evidence="14">
    <location>
        <begin position="822"/>
        <end position="977"/>
    </location>
</feature>
<dbReference type="EMBL" id="WBMS02000055">
    <property type="protein sequence ID" value="MWA06680.1"/>
    <property type="molecule type" value="Genomic_DNA"/>
</dbReference>
<evidence type="ECO:0000256" key="5">
    <source>
        <dbReference type="ARBA" id="ARBA00022741"/>
    </source>
</evidence>
<dbReference type="InterPro" id="IPR010914">
    <property type="entry name" value="RsgA_GTPase_dom"/>
</dbReference>
<keyword evidence="1 11" id="KW-0963">Cytoplasm</keyword>
<evidence type="ECO:0000256" key="2">
    <source>
        <dbReference type="ARBA" id="ARBA00022517"/>
    </source>
</evidence>
<dbReference type="HAMAP" id="MF_01820">
    <property type="entry name" value="GTPase_RsgA"/>
    <property type="match status" value="1"/>
</dbReference>
<feature type="compositionally biased region" description="Pro residues" evidence="12">
    <location>
        <begin position="690"/>
        <end position="699"/>
    </location>
</feature>
<dbReference type="SUPFAM" id="SSF52540">
    <property type="entry name" value="P-loop containing nucleoside triphosphate hydrolases"/>
    <property type="match status" value="1"/>
</dbReference>
<keyword evidence="6 11" id="KW-0378">Hydrolase</keyword>
<dbReference type="GO" id="GO:0019843">
    <property type="term" value="F:rRNA binding"/>
    <property type="evidence" value="ECO:0007669"/>
    <property type="project" value="UniProtKB-KW"/>
</dbReference>
<keyword evidence="8 11" id="KW-0694">RNA-binding</keyword>
<evidence type="ECO:0000313" key="16">
    <source>
        <dbReference type="Proteomes" id="UP000462055"/>
    </source>
</evidence>
<dbReference type="GO" id="GO:0005525">
    <property type="term" value="F:GTP binding"/>
    <property type="evidence" value="ECO:0007669"/>
    <property type="project" value="UniProtKB-UniRule"/>
</dbReference>
<dbReference type="Proteomes" id="UP000462055">
    <property type="component" value="Unassembled WGS sequence"/>
</dbReference>
<evidence type="ECO:0000259" key="14">
    <source>
        <dbReference type="PROSITE" id="PS51721"/>
    </source>
</evidence>
<feature type="compositionally biased region" description="Low complexity" evidence="12">
    <location>
        <begin position="311"/>
        <end position="320"/>
    </location>
</feature>
<feature type="region of interest" description="Disordered" evidence="12">
    <location>
        <begin position="636"/>
        <end position="670"/>
    </location>
</feature>
<proteinExistence type="inferred from homology"/>
<feature type="compositionally biased region" description="Gly residues" evidence="12">
    <location>
        <begin position="429"/>
        <end position="441"/>
    </location>
</feature>
<dbReference type="Pfam" id="PF03193">
    <property type="entry name" value="RsgA_GTPase"/>
    <property type="match status" value="1"/>
</dbReference>
<comment type="caution">
    <text evidence="15">The sequence shown here is derived from an EMBL/GenBank/DDBJ whole genome shotgun (WGS) entry which is preliminary data.</text>
</comment>
<feature type="compositionally biased region" description="Gly residues" evidence="12">
    <location>
        <begin position="230"/>
        <end position="246"/>
    </location>
</feature>
<keyword evidence="9" id="KW-0238">DNA-binding</keyword>
<feature type="compositionally biased region" description="Gly residues" evidence="12">
    <location>
        <begin position="287"/>
        <end position="310"/>
    </location>
</feature>
<feature type="compositionally biased region" description="Gly residues" evidence="12">
    <location>
        <begin position="452"/>
        <end position="471"/>
    </location>
</feature>
<evidence type="ECO:0000256" key="10">
    <source>
        <dbReference type="ARBA" id="ARBA00023134"/>
    </source>
</evidence>
<dbReference type="InterPro" id="IPR004881">
    <property type="entry name" value="Ribosome_biogen_GTPase_RsgA"/>
</dbReference>
<evidence type="ECO:0000256" key="7">
    <source>
        <dbReference type="ARBA" id="ARBA00022833"/>
    </source>
</evidence>
<dbReference type="NCBIfam" id="TIGR01766">
    <property type="entry name" value="IS200/IS605 family accessory protein TnpB-like domain"/>
    <property type="match status" value="1"/>
</dbReference>
<dbReference type="Gene3D" id="3.40.50.300">
    <property type="entry name" value="P-loop containing nucleotide triphosphate hydrolases"/>
    <property type="match status" value="1"/>
</dbReference>
<keyword evidence="5 11" id="KW-0547">Nucleotide-binding</keyword>
<feature type="compositionally biased region" description="Basic and acidic residues" evidence="12">
    <location>
        <begin position="384"/>
        <end position="400"/>
    </location>
</feature>
<feature type="region of interest" description="Disordered" evidence="12">
    <location>
        <begin position="277"/>
        <end position="320"/>
    </location>
</feature>
<dbReference type="PROSITE" id="PS50936">
    <property type="entry name" value="ENGC_GTPASE"/>
    <property type="match status" value="1"/>
</dbReference>
<keyword evidence="3 11" id="KW-0479">Metal-binding</keyword>
<dbReference type="InterPro" id="IPR010095">
    <property type="entry name" value="Cas12f1-like_TNB"/>
</dbReference>
<dbReference type="GO" id="GO:0005737">
    <property type="term" value="C:cytoplasm"/>
    <property type="evidence" value="ECO:0007669"/>
    <property type="project" value="UniProtKB-SubCell"/>
</dbReference>
<feature type="domain" description="EngC GTPase" evidence="13">
    <location>
        <begin position="830"/>
        <end position="975"/>
    </location>
</feature>